<evidence type="ECO:0000313" key="1">
    <source>
        <dbReference type="EMBL" id="AYF00493.1"/>
    </source>
</evidence>
<dbReference type="Proteomes" id="UP000272010">
    <property type="component" value="Chromosome"/>
</dbReference>
<dbReference type="AlphaFoldDB" id="A0A386UIK6"/>
<name>A0A386UIK6_9RHOB</name>
<accession>A0A386UIK6</accession>
<evidence type="ECO:0000313" key="2">
    <source>
        <dbReference type="Proteomes" id="UP000272010"/>
    </source>
</evidence>
<dbReference type="EMBL" id="CP031078">
    <property type="protein sequence ID" value="AYF00493.1"/>
    <property type="molecule type" value="Genomic_DNA"/>
</dbReference>
<protein>
    <submittedName>
        <fullName evidence="1">Uncharacterized protein</fullName>
    </submittedName>
</protein>
<organism evidence="1 2">
    <name type="scientific">Paracoccus yeei</name>
    <dbReference type="NCBI Taxonomy" id="147645"/>
    <lineage>
        <taxon>Bacteria</taxon>
        <taxon>Pseudomonadati</taxon>
        <taxon>Pseudomonadota</taxon>
        <taxon>Alphaproteobacteria</taxon>
        <taxon>Rhodobacterales</taxon>
        <taxon>Paracoccaceae</taxon>
        <taxon>Paracoccus</taxon>
    </lineage>
</organism>
<proteinExistence type="predicted"/>
<gene>
    <name evidence="1" type="ORF">PY32053_00819</name>
</gene>
<reference evidence="2" key="1">
    <citation type="submission" date="2018-07" db="EMBL/GenBank/DDBJ databases">
        <title>Genome Structure of the Opportunistic Pathogen Paracoccus yeei (Alphaproteobacteria) and Identification of Putative Virulence Factors.</title>
        <authorList>
            <person name="Lasek R."/>
            <person name="Szuplewska M."/>
            <person name="Mitura M."/>
            <person name="Decewicz P."/>
            <person name="Chmielowska C."/>
            <person name="Pawlot A."/>
            <person name="Sentkowska D."/>
            <person name="Czarnecki J."/>
            <person name="Bartosik D."/>
        </authorList>
    </citation>
    <scope>NUCLEOTIDE SEQUENCE [LARGE SCALE GENOMIC DNA]</scope>
    <source>
        <strain evidence="2">CCUG 32053</strain>
    </source>
</reference>
<sequence length="47" mass="5369">MLASWLAERLRAGRIRVASGCLTMRTGWPGWQECWLAKGWRAVLNPL</sequence>